<dbReference type="InterPro" id="IPR000150">
    <property type="entry name" value="Cof"/>
</dbReference>
<name>A0A449AHU0_9BACT</name>
<dbReference type="OMA" id="THIEITT"/>
<dbReference type="PANTHER" id="PTHR10000:SF8">
    <property type="entry name" value="HAD SUPERFAMILY HYDROLASE-LIKE, TYPE 3"/>
    <property type="match status" value="1"/>
</dbReference>
<dbReference type="NCBIfam" id="TIGR00099">
    <property type="entry name" value="Cof-subfamily"/>
    <property type="match status" value="1"/>
</dbReference>
<comment type="similarity">
    <text evidence="2">Belongs to the HAD-like hydrolase superfamily. Cof family.</text>
</comment>
<geneLocation type="plasmid" evidence="3 5">
    <name>13</name>
</geneLocation>
<protein>
    <submittedName>
        <fullName evidence="3">COF family HAD hydrolase protein</fullName>
        <ecNumber evidence="3 4">3.1.3.-</ecNumber>
    </submittedName>
    <submittedName>
        <fullName evidence="4">HAD family hydrolase</fullName>
    </submittedName>
</protein>
<dbReference type="RefSeq" id="WP_015287105.1">
    <property type="nucleotide sequence ID" value="NZ_CP140753.1"/>
</dbReference>
<dbReference type="EC" id="3.1.3.-" evidence="3 4"/>
<dbReference type="Proteomes" id="UP000289506">
    <property type="component" value="Plasmid 13"/>
</dbReference>
<dbReference type="GO" id="GO:0000287">
    <property type="term" value="F:magnesium ion binding"/>
    <property type="evidence" value="ECO:0007669"/>
    <property type="project" value="TreeGrafter"/>
</dbReference>
<dbReference type="SUPFAM" id="SSF56784">
    <property type="entry name" value="HAD-like"/>
    <property type="match status" value="1"/>
</dbReference>
<comment type="cofactor">
    <cofactor evidence="1">
        <name>Mg(2+)</name>
        <dbReference type="ChEBI" id="CHEBI:18420"/>
    </cofactor>
</comment>
<dbReference type="GO" id="GO:0005829">
    <property type="term" value="C:cytosol"/>
    <property type="evidence" value="ECO:0007669"/>
    <property type="project" value="TreeGrafter"/>
</dbReference>
<dbReference type="NCBIfam" id="TIGR01484">
    <property type="entry name" value="HAD-SF-IIB"/>
    <property type="match status" value="1"/>
</dbReference>
<evidence type="ECO:0000256" key="2">
    <source>
        <dbReference type="ARBA" id="ARBA00034778"/>
    </source>
</evidence>
<organism evidence="3 5">
    <name type="scientific">Mycoplasmopsis cynos</name>
    <dbReference type="NCBI Taxonomy" id="171284"/>
    <lineage>
        <taxon>Bacteria</taxon>
        <taxon>Bacillati</taxon>
        <taxon>Mycoplasmatota</taxon>
        <taxon>Mycoplasmoidales</taxon>
        <taxon>Metamycoplasmataceae</taxon>
        <taxon>Mycoplasmopsis</taxon>
    </lineage>
</organism>
<dbReference type="EMBL" id="LR214986">
    <property type="protein sequence ID" value="VEU64575.1"/>
    <property type="molecule type" value="Genomic_DNA"/>
</dbReference>
<evidence type="ECO:0000313" key="6">
    <source>
        <dbReference type="Proteomes" id="UP001327314"/>
    </source>
</evidence>
<dbReference type="GO" id="GO:0016791">
    <property type="term" value="F:phosphatase activity"/>
    <property type="evidence" value="ECO:0007669"/>
    <property type="project" value="UniProtKB-ARBA"/>
</dbReference>
<dbReference type="Proteomes" id="UP001327314">
    <property type="component" value="Chromosome"/>
</dbReference>
<evidence type="ECO:0000256" key="1">
    <source>
        <dbReference type="ARBA" id="ARBA00001946"/>
    </source>
</evidence>
<dbReference type="PANTHER" id="PTHR10000">
    <property type="entry name" value="PHOSPHOSERINE PHOSPHATASE"/>
    <property type="match status" value="1"/>
</dbReference>
<gene>
    <name evidence="3" type="primary">yidA</name>
    <name evidence="3" type="ORF">NCTC10142_00329</name>
    <name evidence="4" type="ORF">RRG46_01405</name>
</gene>
<dbReference type="InterPro" id="IPR036412">
    <property type="entry name" value="HAD-like_sf"/>
</dbReference>
<dbReference type="Gene3D" id="3.30.1240.10">
    <property type="match status" value="1"/>
</dbReference>
<evidence type="ECO:0000313" key="5">
    <source>
        <dbReference type="Proteomes" id="UP000289506"/>
    </source>
</evidence>
<dbReference type="GeneID" id="74931859"/>
<dbReference type="InterPro" id="IPR006379">
    <property type="entry name" value="HAD-SF_hydro_IIB"/>
</dbReference>
<dbReference type="Pfam" id="PF08282">
    <property type="entry name" value="Hydrolase_3"/>
    <property type="match status" value="1"/>
</dbReference>
<dbReference type="Gene3D" id="3.40.50.1000">
    <property type="entry name" value="HAD superfamily/HAD-like"/>
    <property type="match status" value="1"/>
</dbReference>
<keyword evidence="3" id="KW-0614">Plasmid</keyword>
<reference evidence="3 5" key="1">
    <citation type="submission" date="2019-01" db="EMBL/GenBank/DDBJ databases">
        <authorList>
            <consortium name="Pathogen Informatics"/>
        </authorList>
    </citation>
    <scope>NUCLEOTIDE SEQUENCE [LARGE SCALE GENOMIC DNA]</scope>
    <source>
        <strain evidence="3 5">NCTC10142</strain>
        <plasmid evidence="5">13</plasmid>
    </source>
</reference>
<dbReference type="InterPro" id="IPR023214">
    <property type="entry name" value="HAD_sf"/>
</dbReference>
<evidence type="ECO:0000313" key="3">
    <source>
        <dbReference type="EMBL" id="VEU64575.1"/>
    </source>
</evidence>
<proteinExistence type="inferred from homology"/>
<reference evidence="4 6" key="2">
    <citation type="submission" date="2023-12" db="EMBL/GenBank/DDBJ databases">
        <title>Hybrid Genome Assemblies of Mycoplasma cynos and Mycoplasma felis isolated from Dogs and Cats with Infectious Respiratory Disease.</title>
        <authorList>
            <person name="Framst I."/>
            <person name="Cai H."/>
            <person name="Ramesh P."/>
            <person name="Maboni G."/>
        </authorList>
    </citation>
    <scope>NUCLEOTIDE SEQUENCE [LARGE SCALE GENOMIC DNA]</scope>
    <source>
        <strain evidence="4 6">30510</strain>
    </source>
</reference>
<accession>A0A449AHU0</accession>
<sequence>MKKVAIFSDVDGTIYPFPSGILSKKNKDKVNEIVDRGVEFIINTGNGPYDKIKNLANNLKARYIIFSNGAFIYDNFKDEILNIEYIDHNEAKKVWDLAKELELPLYYFGTHRFFLKDATDKHREFFTEFCQYSNWIENGEIPHDLHKIETYGSYDKVKEFYKLAKERKINLNIVDLDRHIEITKPGISKGSGIKWICQNVLNIDVNDVMAIGDSQNDISMFQIVGYPYLMENSDPYTRTFGKYFTSTVDQDGLAEAIDDYLYRVDFDLKREISQQKSNKQQN</sequence>
<keyword evidence="3" id="KW-0378">Hydrolase</keyword>
<dbReference type="EMBL" id="CP141046">
    <property type="protein sequence ID" value="WQQ20187.1"/>
    <property type="molecule type" value="Genomic_DNA"/>
</dbReference>
<dbReference type="AlphaFoldDB" id="A0A449AHU0"/>
<dbReference type="PROSITE" id="PS01229">
    <property type="entry name" value="COF_2"/>
    <property type="match status" value="1"/>
</dbReference>
<evidence type="ECO:0000313" key="4">
    <source>
        <dbReference type="EMBL" id="WQQ20187.1"/>
    </source>
</evidence>